<evidence type="ECO:0000256" key="1">
    <source>
        <dbReference type="SAM" id="MobiDB-lite"/>
    </source>
</evidence>
<feature type="compositionally biased region" description="Polar residues" evidence="1">
    <location>
        <begin position="151"/>
        <end position="166"/>
    </location>
</feature>
<sequence>MHNMMTGQSGGDKYQRPSVFGPQWGFLIHNPNSYSQYGEQNYGNSVDNLVDNQATTAIKMNTINADNLKTNKMKNYNMHGISLVDENSAANKNKYVFNPNTLNQQLMHIPHNNNYDRLKDYMQTIVVHQTNQAPKEDIKQKNNTEHIEPSRQGTPAKNKGISNINSMPKDKTEKQIDNESGENSKTTYKAINRFDADQLNKQMMTNMFSPNSLNGNMNGFPKHGSVIRLADNSKQSSRHETFHFDATNLNSKMFHNVGYNPVYVNSATGLDRKHKRSSSDFNPNTIMSKYMELRTNSNSFGSYHPNDLINEITSFSIENENSQTPLKFDPNGHSMFPSTQHTDWGFSIYNPLHSLEQYSGSNNGKGSAGPSQNTDLEEFNPNKLNDHLMEILKQKMTEISKHKMNTLLMVLILIH</sequence>
<accession>A0A6J8CL81</accession>
<organism evidence="2 3">
    <name type="scientific">Mytilus coruscus</name>
    <name type="common">Sea mussel</name>
    <dbReference type="NCBI Taxonomy" id="42192"/>
    <lineage>
        <taxon>Eukaryota</taxon>
        <taxon>Metazoa</taxon>
        <taxon>Spiralia</taxon>
        <taxon>Lophotrochozoa</taxon>
        <taxon>Mollusca</taxon>
        <taxon>Bivalvia</taxon>
        <taxon>Autobranchia</taxon>
        <taxon>Pteriomorphia</taxon>
        <taxon>Mytilida</taxon>
        <taxon>Mytiloidea</taxon>
        <taxon>Mytilidae</taxon>
        <taxon>Mytilinae</taxon>
        <taxon>Mytilus</taxon>
    </lineage>
</organism>
<evidence type="ECO:0000313" key="2">
    <source>
        <dbReference type="EMBL" id="CAC5396611.1"/>
    </source>
</evidence>
<protein>
    <submittedName>
        <fullName evidence="2">Uncharacterized protein</fullName>
    </submittedName>
</protein>
<feature type="region of interest" description="Disordered" evidence="1">
    <location>
        <begin position="133"/>
        <end position="183"/>
    </location>
</feature>
<name>A0A6J8CL81_MYTCO</name>
<gene>
    <name evidence="2" type="ORF">MCOR_31142</name>
</gene>
<feature type="compositionally biased region" description="Polar residues" evidence="1">
    <location>
        <begin position="357"/>
        <end position="374"/>
    </location>
</feature>
<feature type="compositionally biased region" description="Basic and acidic residues" evidence="1">
    <location>
        <begin position="168"/>
        <end position="177"/>
    </location>
</feature>
<feature type="compositionally biased region" description="Basic and acidic residues" evidence="1">
    <location>
        <begin position="134"/>
        <end position="149"/>
    </location>
</feature>
<feature type="region of interest" description="Disordered" evidence="1">
    <location>
        <begin position="357"/>
        <end position="378"/>
    </location>
</feature>
<evidence type="ECO:0000313" key="3">
    <source>
        <dbReference type="Proteomes" id="UP000507470"/>
    </source>
</evidence>
<keyword evidence="3" id="KW-1185">Reference proteome</keyword>
<reference evidence="2 3" key="1">
    <citation type="submission" date="2020-06" db="EMBL/GenBank/DDBJ databases">
        <authorList>
            <person name="Li R."/>
            <person name="Bekaert M."/>
        </authorList>
    </citation>
    <scope>NUCLEOTIDE SEQUENCE [LARGE SCALE GENOMIC DNA]</scope>
    <source>
        <strain evidence="3">wild</strain>
    </source>
</reference>
<dbReference type="AlphaFoldDB" id="A0A6J8CL81"/>
<dbReference type="EMBL" id="CACVKT020005631">
    <property type="protein sequence ID" value="CAC5396611.1"/>
    <property type="molecule type" value="Genomic_DNA"/>
</dbReference>
<proteinExistence type="predicted"/>
<dbReference type="Proteomes" id="UP000507470">
    <property type="component" value="Unassembled WGS sequence"/>
</dbReference>
<dbReference type="OrthoDB" id="6100022at2759"/>